<keyword evidence="4" id="KW-1185">Reference proteome</keyword>
<feature type="transmembrane region" description="Helical" evidence="1">
    <location>
        <begin position="94"/>
        <end position="117"/>
    </location>
</feature>
<dbReference type="SUPFAM" id="SSF53474">
    <property type="entry name" value="alpha/beta-Hydrolases"/>
    <property type="match status" value="1"/>
</dbReference>
<sequence>MGLPSHPPVVLIHGMWSQPCVWDGWQRNLEDAGYQCHRLRLFGHRADAHPSTLELLGRSGLQDYVAQARELVDSLPREPVLIGHSLGGLIAQQLATQVSLAAVVLVCTAAPAAVFPLRLTR</sequence>
<dbReference type="EMBL" id="CP031093">
    <property type="protein sequence ID" value="QCF27042.1"/>
    <property type="molecule type" value="Genomic_DNA"/>
</dbReference>
<dbReference type="OrthoDB" id="9806902at2"/>
<keyword evidence="1" id="KW-0472">Membrane</keyword>
<dbReference type="PANTHER" id="PTHR43798">
    <property type="entry name" value="MONOACYLGLYCEROL LIPASE"/>
    <property type="match status" value="1"/>
</dbReference>
<protein>
    <submittedName>
        <fullName evidence="3">Alpha/beta fold hydrolase</fullName>
    </submittedName>
</protein>
<dbReference type="InterPro" id="IPR000073">
    <property type="entry name" value="AB_hydrolase_1"/>
</dbReference>
<organism evidence="3 4">
    <name type="scientific">Hydrocarboniclastica marina</name>
    <dbReference type="NCBI Taxonomy" id="2259620"/>
    <lineage>
        <taxon>Bacteria</taxon>
        <taxon>Pseudomonadati</taxon>
        <taxon>Pseudomonadota</taxon>
        <taxon>Gammaproteobacteria</taxon>
        <taxon>Alteromonadales</taxon>
        <taxon>Alteromonadaceae</taxon>
        <taxon>Hydrocarboniclastica</taxon>
    </lineage>
</organism>
<keyword evidence="1" id="KW-1133">Transmembrane helix</keyword>
<dbReference type="Gene3D" id="3.40.50.1820">
    <property type="entry name" value="alpha/beta hydrolase"/>
    <property type="match status" value="1"/>
</dbReference>
<dbReference type="Proteomes" id="UP000298049">
    <property type="component" value="Chromosome"/>
</dbReference>
<dbReference type="InterPro" id="IPR029058">
    <property type="entry name" value="AB_hydrolase_fold"/>
</dbReference>
<gene>
    <name evidence="3" type="ORF">soil367_14485</name>
</gene>
<reference evidence="3 4" key="1">
    <citation type="submission" date="2018-07" db="EMBL/GenBank/DDBJ databases">
        <title>Marsedoiliclastica nanhaica gen. nov. sp. nov., a novel marine hydrocarbonoclastic bacterium isolated from an in-situ enriched hydrocarbon-degrading consortium in deep-sea sediment.</title>
        <authorList>
            <person name="Dong C."/>
            <person name="Ma T."/>
            <person name="Liu R."/>
            <person name="Shao Z."/>
        </authorList>
    </citation>
    <scope>NUCLEOTIDE SEQUENCE [LARGE SCALE GENOMIC DNA]</scope>
    <source>
        <strain evidence="4">soil36-7</strain>
    </source>
</reference>
<dbReference type="KEGG" id="hmi:soil367_14485"/>
<proteinExistence type="predicted"/>
<accession>A0A4P7XL00</accession>
<dbReference type="RefSeq" id="WP_136549749.1">
    <property type="nucleotide sequence ID" value="NZ_CP031093.1"/>
</dbReference>
<keyword evidence="3" id="KW-0378">Hydrolase</keyword>
<evidence type="ECO:0000256" key="1">
    <source>
        <dbReference type="SAM" id="Phobius"/>
    </source>
</evidence>
<dbReference type="GO" id="GO:0016787">
    <property type="term" value="F:hydrolase activity"/>
    <property type="evidence" value="ECO:0007669"/>
    <property type="project" value="UniProtKB-KW"/>
</dbReference>
<evidence type="ECO:0000259" key="2">
    <source>
        <dbReference type="Pfam" id="PF12697"/>
    </source>
</evidence>
<feature type="domain" description="AB hydrolase-1" evidence="2">
    <location>
        <begin position="9"/>
        <end position="115"/>
    </location>
</feature>
<name>A0A4P7XL00_9ALTE</name>
<dbReference type="AlphaFoldDB" id="A0A4P7XL00"/>
<evidence type="ECO:0000313" key="4">
    <source>
        <dbReference type="Proteomes" id="UP000298049"/>
    </source>
</evidence>
<dbReference type="InterPro" id="IPR050266">
    <property type="entry name" value="AB_hydrolase_sf"/>
</dbReference>
<dbReference type="Pfam" id="PF12697">
    <property type="entry name" value="Abhydrolase_6"/>
    <property type="match status" value="1"/>
</dbReference>
<keyword evidence="1" id="KW-0812">Transmembrane</keyword>
<evidence type="ECO:0000313" key="3">
    <source>
        <dbReference type="EMBL" id="QCF27042.1"/>
    </source>
</evidence>